<dbReference type="InterPro" id="IPR008271">
    <property type="entry name" value="Ser/Thr_kinase_AS"/>
</dbReference>
<proteinExistence type="inferred from homology"/>
<evidence type="ECO:0000256" key="4">
    <source>
        <dbReference type="ARBA" id="ARBA00022679"/>
    </source>
</evidence>
<dbReference type="Proteomes" id="UP000636709">
    <property type="component" value="Unassembled WGS sequence"/>
</dbReference>
<accession>A0A835A5L8</accession>
<dbReference type="PANTHER" id="PTHR45637">
    <property type="entry name" value="FLIPPASE KINASE 1-RELATED"/>
    <property type="match status" value="1"/>
</dbReference>
<evidence type="ECO:0000259" key="11">
    <source>
        <dbReference type="PROSITE" id="PS50011"/>
    </source>
</evidence>
<evidence type="ECO:0000256" key="1">
    <source>
        <dbReference type="ARBA" id="ARBA00009903"/>
    </source>
</evidence>
<comment type="catalytic activity">
    <reaction evidence="9">
        <text>L-seryl-[protein] + ATP = O-phospho-L-seryl-[protein] + ADP + H(+)</text>
        <dbReference type="Rhea" id="RHEA:17989"/>
        <dbReference type="Rhea" id="RHEA-COMP:9863"/>
        <dbReference type="Rhea" id="RHEA-COMP:11604"/>
        <dbReference type="ChEBI" id="CHEBI:15378"/>
        <dbReference type="ChEBI" id="CHEBI:29999"/>
        <dbReference type="ChEBI" id="CHEBI:30616"/>
        <dbReference type="ChEBI" id="CHEBI:83421"/>
        <dbReference type="ChEBI" id="CHEBI:456216"/>
        <dbReference type="EC" id="2.7.11.1"/>
    </reaction>
</comment>
<dbReference type="PROSITE" id="PS00108">
    <property type="entry name" value="PROTEIN_KINASE_ST"/>
    <property type="match status" value="1"/>
</dbReference>
<evidence type="ECO:0000256" key="5">
    <source>
        <dbReference type="ARBA" id="ARBA00022741"/>
    </source>
</evidence>
<dbReference type="GO" id="GO:0004674">
    <property type="term" value="F:protein serine/threonine kinase activity"/>
    <property type="evidence" value="ECO:0007669"/>
    <property type="project" value="UniProtKB-KW"/>
</dbReference>
<dbReference type="EC" id="2.7.11.1" evidence="2"/>
<keyword evidence="6" id="KW-0418">Kinase</keyword>
<keyword evidence="13" id="KW-1185">Reference proteome</keyword>
<dbReference type="FunFam" id="1.10.510.10:FF:000294">
    <property type="entry name" value="Serine/threonine-protein kinase OXI1"/>
    <property type="match status" value="1"/>
</dbReference>
<keyword evidence="5" id="KW-0547">Nucleotide-binding</keyword>
<organism evidence="12 13">
    <name type="scientific">Digitaria exilis</name>
    <dbReference type="NCBI Taxonomy" id="1010633"/>
    <lineage>
        <taxon>Eukaryota</taxon>
        <taxon>Viridiplantae</taxon>
        <taxon>Streptophyta</taxon>
        <taxon>Embryophyta</taxon>
        <taxon>Tracheophyta</taxon>
        <taxon>Spermatophyta</taxon>
        <taxon>Magnoliopsida</taxon>
        <taxon>Liliopsida</taxon>
        <taxon>Poales</taxon>
        <taxon>Poaceae</taxon>
        <taxon>PACMAD clade</taxon>
        <taxon>Panicoideae</taxon>
        <taxon>Panicodae</taxon>
        <taxon>Paniceae</taxon>
        <taxon>Anthephorinae</taxon>
        <taxon>Digitaria</taxon>
    </lineage>
</organism>
<name>A0A835A5L8_9POAL</name>
<comment type="catalytic activity">
    <reaction evidence="8">
        <text>L-threonyl-[protein] + ATP = O-phospho-L-threonyl-[protein] + ADP + H(+)</text>
        <dbReference type="Rhea" id="RHEA:46608"/>
        <dbReference type="Rhea" id="RHEA-COMP:11060"/>
        <dbReference type="Rhea" id="RHEA-COMP:11605"/>
        <dbReference type="ChEBI" id="CHEBI:15378"/>
        <dbReference type="ChEBI" id="CHEBI:30013"/>
        <dbReference type="ChEBI" id="CHEBI:30616"/>
        <dbReference type="ChEBI" id="CHEBI:61977"/>
        <dbReference type="ChEBI" id="CHEBI:456216"/>
        <dbReference type="EC" id="2.7.11.1"/>
    </reaction>
</comment>
<keyword evidence="7" id="KW-0067">ATP-binding</keyword>
<evidence type="ECO:0000256" key="3">
    <source>
        <dbReference type="ARBA" id="ARBA00022527"/>
    </source>
</evidence>
<dbReference type="SUPFAM" id="SSF56112">
    <property type="entry name" value="Protein kinase-like (PK-like)"/>
    <property type="match status" value="1"/>
</dbReference>
<evidence type="ECO:0000256" key="8">
    <source>
        <dbReference type="ARBA" id="ARBA00047899"/>
    </source>
</evidence>
<dbReference type="Pfam" id="PF00069">
    <property type="entry name" value="Pkinase"/>
    <property type="match status" value="2"/>
</dbReference>
<dbReference type="Gene3D" id="3.30.200.20">
    <property type="entry name" value="Phosphorylase Kinase, domain 1"/>
    <property type="match status" value="1"/>
</dbReference>
<feature type="domain" description="Protein kinase" evidence="11">
    <location>
        <begin position="524"/>
        <end position="887"/>
    </location>
</feature>
<feature type="region of interest" description="Disordered" evidence="10">
    <location>
        <begin position="209"/>
        <end position="239"/>
    </location>
</feature>
<keyword evidence="3" id="KW-0723">Serine/threonine-protein kinase</keyword>
<evidence type="ECO:0000313" key="13">
    <source>
        <dbReference type="Proteomes" id="UP000636709"/>
    </source>
</evidence>
<gene>
    <name evidence="12" type="ORF">HU200_061026</name>
</gene>
<feature type="compositionally biased region" description="Basic and acidic residues" evidence="10">
    <location>
        <begin position="1"/>
        <end position="10"/>
    </location>
</feature>
<evidence type="ECO:0000256" key="7">
    <source>
        <dbReference type="ARBA" id="ARBA00022840"/>
    </source>
</evidence>
<dbReference type="Gene3D" id="1.10.510.10">
    <property type="entry name" value="Transferase(Phosphotransferase) domain 1"/>
    <property type="match status" value="2"/>
</dbReference>
<evidence type="ECO:0000313" key="12">
    <source>
        <dbReference type="EMBL" id="KAF8655704.1"/>
    </source>
</evidence>
<dbReference type="InterPro" id="IPR011009">
    <property type="entry name" value="Kinase-like_dom_sf"/>
</dbReference>
<evidence type="ECO:0000256" key="2">
    <source>
        <dbReference type="ARBA" id="ARBA00012513"/>
    </source>
</evidence>
<reference evidence="12" key="1">
    <citation type="submission" date="2020-07" db="EMBL/GenBank/DDBJ databases">
        <title>Genome sequence and genetic diversity analysis of an under-domesticated orphan crop, white fonio (Digitaria exilis).</title>
        <authorList>
            <person name="Bennetzen J.L."/>
            <person name="Chen S."/>
            <person name="Ma X."/>
            <person name="Wang X."/>
            <person name="Yssel A.E.J."/>
            <person name="Chaluvadi S.R."/>
            <person name="Johnson M."/>
            <person name="Gangashetty P."/>
            <person name="Hamidou F."/>
            <person name="Sanogo M.D."/>
            <person name="Zwaenepoel A."/>
            <person name="Wallace J."/>
            <person name="Van De Peer Y."/>
            <person name="Van Deynze A."/>
        </authorList>
    </citation>
    <scope>NUCLEOTIDE SEQUENCE</scope>
    <source>
        <tissue evidence="12">Leaves</tissue>
    </source>
</reference>
<comment type="caution">
    <text evidence="12">The sequence shown here is derived from an EMBL/GenBank/DDBJ whole genome shotgun (WGS) entry which is preliminary data.</text>
</comment>
<dbReference type="AlphaFoldDB" id="A0A835A5L8"/>
<feature type="region of interest" description="Disordered" evidence="10">
    <location>
        <begin position="1"/>
        <end position="33"/>
    </location>
</feature>
<dbReference type="PROSITE" id="PS50011">
    <property type="entry name" value="PROTEIN_KINASE_DOM"/>
    <property type="match status" value="1"/>
</dbReference>
<protein>
    <recommendedName>
        <fullName evidence="2">non-specific serine/threonine protein kinase</fullName>
        <ecNumber evidence="2">2.7.11.1</ecNumber>
    </recommendedName>
</protein>
<keyword evidence="4" id="KW-0808">Transferase</keyword>
<dbReference type="FunFam" id="1.10.510.10:FF:000020">
    <property type="entry name" value="serine/threonine-protein kinase D6PK-like"/>
    <property type="match status" value="1"/>
</dbReference>
<comment type="similarity">
    <text evidence="1">Belongs to the protein kinase superfamily. AGC Ser/Thr protein kinase family.</text>
</comment>
<dbReference type="EMBL" id="JACEFO010002583">
    <property type="protein sequence ID" value="KAF8655704.1"/>
    <property type="molecule type" value="Genomic_DNA"/>
</dbReference>
<evidence type="ECO:0000256" key="9">
    <source>
        <dbReference type="ARBA" id="ARBA00048679"/>
    </source>
</evidence>
<evidence type="ECO:0000256" key="10">
    <source>
        <dbReference type="SAM" id="MobiDB-lite"/>
    </source>
</evidence>
<feature type="region of interest" description="Disordered" evidence="10">
    <location>
        <begin position="54"/>
        <end position="104"/>
    </location>
</feature>
<dbReference type="GO" id="GO:0005524">
    <property type="term" value="F:ATP binding"/>
    <property type="evidence" value="ECO:0007669"/>
    <property type="project" value="UniProtKB-KW"/>
</dbReference>
<sequence>MASLKLDKKPSAKAHHNNSSSAPIPLEVDDHPRAEISLEGDFHPRAGISVSFETELESATPETTPETLRPVNPSHDDAPLQSKSRGSLRHATTHAPEKTAVKSTRNNLTCQQHYANHSFDFARLGDAATLEGNLEGGHGGSLPTLDAVNRHQEEGHHVSHCHVVSRSWKARFPLAQSSSPFPALLVNPCYEQHVNRCIAPLLDVRPRGRNQDKIPETSGLAPQSLVGAGATKSGTDNTDKKSIGPGLVLRLIDDASCCRVDNPTLKPRISSLTRACSINFPAQTTQRHDLKTTKRQWALLIICLHATSPAAPDPSRVAPLVGDTPSVSARCSCPSPPSGGGLGLPRRCAANIKLAAPPTPLASLSLLVGSLSLLHRLDDDKQARAVTEMVAAVRAAPALAGKQQRGSLAMLSVPFPSPSPAAAAAALGDDLLLSDAETTASSTTTAAPNSSLSSASSLPRCSSLSRLSFDCSPSAALAAAAASCSPSPAPALSSRPHRAGDAAWAAIRAASTSAAGAPLGPRDFKLLRRVGGGDIGTVYLCRLRSFPSSSSPATPLPGRESLSASPCHHHHLYAMKVVDRRVVAKKKKLERAAAEKRILRKLDHPFLPTLFADFDAPPHFSCVVTEFCPGGDLHSLRHRMPGRRFPLPYHWFLLLFFPLLTAKIESFSRVHTERVVARRCRFYAAEVLLALEYLHMMGIVYRDLKPENVLIRADGHIMLTDFDLSLESTSSPSIEAAADDVNDGASTSVSCFPEHLFRMKRRRRTVPKTTTSTFVAEPVDARSSSFVGTHEYVAPEVARGGAHGAAVDWWAYGVFLYELLYGRTPFAGDNNQATLRNIARRPLAFPSDSGDDAAAARDLIASLLVKDPRDRLGFRRGAADVKAHPFFRGINFALLRSSRPPVVPGVSPLPLHRSQSCHAAPATKTTTAVVSHKKKQQVVDARFDFF</sequence>
<dbReference type="InterPro" id="IPR000719">
    <property type="entry name" value="Prot_kinase_dom"/>
</dbReference>
<evidence type="ECO:0000256" key="6">
    <source>
        <dbReference type="ARBA" id="ARBA00022777"/>
    </source>
</evidence>
<dbReference type="SMART" id="SM00220">
    <property type="entry name" value="S_TKc"/>
    <property type="match status" value="1"/>
</dbReference>